<dbReference type="InterPro" id="IPR036249">
    <property type="entry name" value="Thioredoxin-like_sf"/>
</dbReference>
<proteinExistence type="predicted"/>
<dbReference type="Proteomes" id="UP001595476">
    <property type="component" value="Unassembled WGS sequence"/>
</dbReference>
<dbReference type="EMBL" id="JBHRSZ010000004">
    <property type="protein sequence ID" value="MFC3151263.1"/>
    <property type="molecule type" value="Genomic_DNA"/>
</dbReference>
<organism evidence="1 2">
    <name type="scientific">Litoribrevibacter euphylliae</name>
    <dbReference type="NCBI Taxonomy" id="1834034"/>
    <lineage>
        <taxon>Bacteria</taxon>
        <taxon>Pseudomonadati</taxon>
        <taxon>Pseudomonadota</taxon>
        <taxon>Gammaproteobacteria</taxon>
        <taxon>Oceanospirillales</taxon>
        <taxon>Oceanospirillaceae</taxon>
        <taxon>Litoribrevibacter</taxon>
    </lineage>
</organism>
<gene>
    <name evidence="1" type="ORF">ACFOEK_09525</name>
</gene>
<reference evidence="2" key="1">
    <citation type="journal article" date="2019" name="Int. J. Syst. Evol. Microbiol.">
        <title>The Global Catalogue of Microorganisms (GCM) 10K type strain sequencing project: providing services to taxonomists for standard genome sequencing and annotation.</title>
        <authorList>
            <consortium name="The Broad Institute Genomics Platform"/>
            <consortium name="The Broad Institute Genome Sequencing Center for Infectious Disease"/>
            <person name="Wu L."/>
            <person name="Ma J."/>
        </authorList>
    </citation>
    <scope>NUCLEOTIDE SEQUENCE [LARGE SCALE GENOMIC DNA]</scope>
    <source>
        <strain evidence="2">KCTC 52438</strain>
    </source>
</reference>
<name>A0ABV7HBH1_9GAMM</name>
<dbReference type="SUPFAM" id="SSF52833">
    <property type="entry name" value="Thioredoxin-like"/>
    <property type="match status" value="1"/>
</dbReference>
<protein>
    <submittedName>
        <fullName evidence="1">Thiol-disulfide oxidoreductase DCC family protein</fullName>
    </submittedName>
</protein>
<dbReference type="InterPro" id="IPR007263">
    <property type="entry name" value="DCC1-like"/>
</dbReference>
<evidence type="ECO:0000313" key="1">
    <source>
        <dbReference type="EMBL" id="MFC3151263.1"/>
    </source>
</evidence>
<dbReference type="RefSeq" id="WP_386719701.1">
    <property type="nucleotide sequence ID" value="NZ_JBHRSZ010000004.1"/>
</dbReference>
<dbReference type="Pfam" id="PF04134">
    <property type="entry name" value="DCC1-like"/>
    <property type="match status" value="1"/>
</dbReference>
<comment type="caution">
    <text evidence="1">The sequence shown here is derived from an EMBL/GenBank/DDBJ whole genome shotgun (WGS) entry which is preliminary data.</text>
</comment>
<accession>A0ABV7HBH1</accession>
<keyword evidence="2" id="KW-1185">Reference proteome</keyword>
<sequence>MRSTLKLIVFYDALCPSCVKDQENYQRWAGDHAKNIVWQDATSHEALLKQYGVSLDEALLELHVFDETKQIMHKEIDAYIQLLAPIPKLKIFAILINLPVIRPTLSFLYRRWVKRRLLKQGRVCKIPK</sequence>
<evidence type="ECO:0000313" key="2">
    <source>
        <dbReference type="Proteomes" id="UP001595476"/>
    </source>
</evidence>